<sequence>MRVALFVAALLRTTALQPGRPIQVVVDVDDTVKSSGNVRILDIPLGGIDEQYERGQFYPGVCDFCFELANARSDPEPVAVLTARAEEFAFALRLDANDKVVKTFRECGRRRSNPKWGVAPDRVLYGSAHEWVFQDFKGWRKFLNFGVLAARFPGSGYVFIGDTGERDGEAGELMCYKYPELMEAVLLHIVGPGTVSEAYEVNGVPVRFFRTYVGAADICHALGLLDRGAVDRVCDRALMEASVYDDSRREDVVSDVERWRRKT</sequence>
<dbReference type="Proteomes" id="UP000789595">
    <property type="component" value="Unassembled WGS sequence"/>
</dbReference>
<comment type="caution">
    <text evidence="2">The sequence shown here is derived from an EMBL/GenBank/DDBJ whole genome shotgun (WGS) entry which is preliminary data.</text>
</comment>
<organism evidence="2 3">
    <name type="scientific">Pelagomonas calceolata</name>
    <dbReference type="NCBI Taxonomy" id="35677"/>
    <lineage>
        <taxon>Eukaryota</taxon>
        <taxon>Sar</taxon>
        <taxon>Stramenopiles</taxon>
        <taxon>Ochrophyta</taxon>
        <taxon>Pelagophyceae</taxon>
        <taxon>Pelagomonadales</taxon>
        <taxon>Pelagomonadaceae</taxon>
        <taxon>Pelagomonas</taxon>
    </lineage>
</organism>
<name>A0A8J2SRX2_9STRA</name>
<dbReference type="AlphaFoldDB" id="A0A8J2SRX2"/>
<keyword evidence="1" id="KW-0732">Signal</keyword>
<dbReference type="PANTHER" id="PTHR40861:SF1">
    <property type="entry name" value="PHOSPHATIDATE PHOSPHATASE APP1 CATALYTIC DOMAIN-CONTAINING PROTEIN"/>
    <property type="match status" value="1"/>
</dbReference>
<reference evidence="2" key="1">
    <citation type="submission" date="2021-11" db="EMBL/GenBank/DDBJ databases">
        <authorList>
            <consortium name="Genoscope - CEA"/>
            <person name="William W."/>
        </authorList>
    </citation>
    <scope>NUCLEOTIDE SEQUENCE</scope>
</reference>
<dbReference type="PANTHER" id="PTHR40861">
    <property type="entry name" value="DUF2183 DOMAIN-CONTAINING PROTEIN"/>
    <property type="match status" value="1"/>
</dbReference>
<accession>A0A8J2SRX2</accession>
<keyword evidence="3" id="KW-1185">Reference proteome</keyword>
<feature type="signal peptide" evidence="1">
    <location>
        <begin position="1"/>
        <end position="15"/>
    </location>
</feature>
<evidence type="ECO:0000313" key="2">
    <source>
        <dbReference type="EMBL" id="CAH0373426.1"/>
    </source>
</evidence>
<gene>
    <name evidence="2" type="ORF">PECAL_4P06210</name>
</gene>
<protein>
    <recommendedName>
        <fullName evidence="4">Phosphatidate phosphatase APP1 catalytic domain-containing protein</fullName>
    </recommendedName>
</protein>
<proteinExistence type="predicted"/>
<evidence type="ECO:0000256" key="1">
    <source>
        <dbReference type="SAM" id="SignalP"/>
    </source>
</evidence>
<dbReference type="OrthoDB" id="191535at2759"/>
<evidence type="ECO:0000313" key="3">
    <source>
        <dbReference type="Proteomes" id="UP000789595"/>
    </source>
</evidence>
<dbReference type="EMBL" id="CAKKNE010000004">
    <property type="protein sequence ID" value="CAH0373426.1"/>
    <property type="molecule type" value="Genomic_DNA"/>
</dbReference>
<feature type="chain" id="PRO_5035304306" description="Phosphatidate phosphatase APP1 catalytic domain-containing protein" evidence="1">
    <location>
        <begin position="16"/>
        <end position="263"/>
    </location>
</feature>
<evidence type="ECO:0008006" key="4">
    <source>
        <dbReference type="Google" id="ProtNLM"/>
    </source>
</evidence>